<keyword evidence="5" id="KW-0963">Cytoplasm</keyword>
<keyword evidence="14" id="KW-1185">Reference proteome</keyword>
<accession>A0ABN1B773</accession>
<dbReference type="GO" id="GO:0008168">
    <property type="term" value="F:methyltransferase activity"/>
    <property type="evidence" value="ECO:0007669"/>
    <property type="project" value="UniProtKB-KW"/>
</dbReference>
<evidence type="ECO:0000256" key="12">
    <source>
        <dbReference type="SAM" id="MobiDB-lite"/>
    </source>
</evidence>
<organism evidence="13 14">
    <name type="scientific">Streptomyces stramineus</name>
    <dbReference type="NCBI Taxonomy" id="173861"/>
    <lineage>
        <taxon>Bacteria</taxon>
        <taxon>Bacillati</taxon>
        <taxon>Actinomycetota</taxon>
        <taxon>Actinomycetes</taxon>
        <taxon>Kitasatosporales</taxon>
        <taxon>Streptomycetaceae</taxon>
        <taxon>Streptomyces</taxon>
    </lineage>
</organism>
<dbReference type="RefSeq" id="WP_344096893.1">
    <property type="nucleotide sequence ID" value="NZ_BAAAHB010000122.1"/>
</dbReference>
<dbReference type="InterPro" id="IPR000682">
    <property type="entry name" value="PCMT"/>
</dbReference>
<evidence type="ECO:0000256" key="4">
    <source>
        <dbReference type="ARBA" id="ARBA00013346"/>
    </source>
</evidence>
<dbReference type="PANTHER" id="PTHR11579:SF0">
    <property type="entry name" value="PROTEIN-L-ISOASPARTATE(D-ASPARTATE) O-METHYLTRANSFERASE"/>
    <property type="match status" value="1"/>
</dbReference>
<dbReference type="Proteomes" id="UP001499895">
    <property type="component" value="Unassembled WGS sequence"/>
</dbReference>
<evidence type="ECO:0000256" key="1">
    <source>
        <dbReference type="ARBA" id="ARBA00004496"/>
    </source>
</evidence>
<keyword evidence="8" id="KW-0949">S-adenosyl-L-methionine</keyword>
<dbReference type="GO" id="GO:0032259">
    <property type="term" value="P:methylation"/>
    <property type="evidence" value="ECO:0007669"/>
    <property type="project" value="UniProtKB-KW"/>
</dbReference>
<dbReference type="EMBL" id="BAAAHB010000122">
    <property type="protein sequence ID" value="GAA0491558.1"/>
    <property type="molecule type" value="Genomic_DNA"/>
</dbReference>
<sequence>MSWSELVRQLAEDGRLAPAWVPSFEAVPRHPFVAARCWSQWGNGTVEELDREAWPERWEEVVALDVALVLAKDGGSPAPRTVASMLRELDAQPGEKLLEIGTGSGWSAALASHRLGAGNVTTVEVNSLFAERAALRLKAAGHRPHVVWGDGALGWEAGAPYQRLLATRAVQRVPYAWVRQTEGVIVTPWGHGMHNGTLLRLESDGKTATGKVVAEAPSLWMRRHEPADWPDDEPDRASSTSTDPRVLTAPEARFAIGLRVPCRYGTDEHGVHLTDGQSSASVRYEPEGSVFRVRQGGPRDLWEEVQAAYHWWTEHGKPGFTRFGATVEDGRQWAWLDDPAHAWPL</sequence>
<feature type="region of interest" description="Disordered" evidence="12">
    <location>
        <begin position="223"/>
        <end position="246"/>
    </location>
</feature>
<evidence type="ECO:0000256" key="7">
    <source>
        <dbReference type="ARBA" id="ARBA00022679"/>
    </source>
</evidence>
<evidence type="ECO:0000256" key="2">
    <source>
        <dbReference type="ARBA" id="ARBA00005369"/>
    </source>
</evidence>
<dbReference type="SUPFAM" id="SSF53335">
    <property type="entry name" value="S-adenosyl-L-methionine-dependent methyltransferases"/>
    <property type="match status" value="1"/>
</dbReference>
<dbReference type="Pfam" id="PF01135">
    <property type="entry name" value="PCMT"/>
    <property type="match status" value="1"/>
</dbReference>
<evidence type="ECO:0000256" key="5">
    <source>
        <dbReference type="ARBA" id="ARBA00022490"/>
    </source>
</evidence>
<evidence type="ECO:0000313" key="14">
    <source>
        <dbReference type="Proteomes" id="UP001499895"/>
    </source>
</evidence>
<dbReference type="EC" id="2.1.1.77" evidence="3"/>
<dbReference type="PANTHER" id="PTHR11579">
    <property type="entry name" value="PROTEIN-L-ISOASPARTATE O-METHYLTRANSFERASE"/>
    <property type="match status" value="1"/>
</dbReference>
<comment type="similarity">
    <text evidence="2">Belongs to the methyltransferase superfamily. L-isoaspartyl/D-aspartyl protein methyltransferase family.</text>
</comment>
<reference evidence="13 14" key="1">
    <citation type="journal article" date="2019" name="Int. J. Syst. Evol. Microbiol.">
        <title>The Global Catalogue of Microorganisms (GCM) 10K type strain sequencing project: providing services to taxonomists for standard genome sequencing and annotation.</title>
        <authorList>
            <consortium name="The Broad Institute Genomics Platform"/>
            <consortium name="The Broad Institute Genome Sequencing Center for Infectious Disease"/>
            <person name="Wu L."/>
            <person name="Ma J."/>
        </authorList>
    </citation>
    <scope>NUCLEOTIDE SEQUENCE [LARGE SCALE GENOMIC DNA]</scope>
    <source>
        <strain evidence="13 14">JCM 10649</strain>
    </source>
</reference>
<evidence type="ECO:0000256" key="3">
    <source>
        <dbReference type="ARBA" id="ARBA00011890"/>
    </source>
</evidence>
<evidence type="ECO:0000313" key="13">
    <source>
        <dbReference type="EMBL" id="GAA0491558.1"/>
    </source>
</evidence>
<name>A0ABN1B773_9ACTN</name>
<proteinExistence type="inferred from homology"/>
<evidence type="ECO:0000256" key="8">
    <source>
        <dbReference type="ARBA" id="ARBA00022691"/>
    </source>
</evidence>
<comment type="subcellular location">
    <subcellularLocation>
        <location evidence="1">Cytoplasm</location>
    </subcellularLocation>
</comment>
<keyword evidence="6 13" id="KW-0489">Methyltransferase</keyword>
<comment type="caution">
    <text evidence="13">The sequence shown here is derived from an EMBL/GenBank/DDBJ whole genome shotgun (WGS) entry which is preliminary data.</text>
</comment>
<evidence type="ECO:0000256" key="9">
    <source>
        <dbReference type="ARBA" id="ARBA00030757"/>
    </source>
</evidence>
<evidence type="ECO:0000256" key="6">
    <source>
        <dbReference type="ARBA" id="ARBA00022603"/>
    </source>
</evidence>
<evidence type="ECO:0000256" key="11">
    <source>
        <dbReference type="ARBA" id="ARBA00031350"/>
    </source>
</evidence>
<protein>
    <recommendedName>
        <fullName evidence="4">Protein-L-isoaspartate O-methyltransferase</fullName>
        <ecNumber evidence="3">2.1.1.77</ecNumber>
    </recommendedName>
    <alternativeName>
        <fullName evidence="11">L-isoaspartyl protein carboxyl methyltransferase</fullName>
    </alternativeName>
    <alternativeName>
        <fullName evidence="9">Protein L-isoaspartyl methyltransferase</fullName>
    </alternativeName>
    <alternativeName>
        <fullName evidence="10">Protein-beta-aspartate methyltransferase</fullName>
    </alternativeName>
</protein>
<dbReference type="InterPro" id="IPR029063">
    <property type="entry name" value="SAM-dependent_MTases_sf"/>
</dbReference>
<gene>
    <name evidence="13" type="ORF">GCM10009544_60370</name>
</gene>
<evidence type="ECO:0000256" key="10">
    <source>
        <dbReference type="ARBA" id="ARBA00031323"/>
    </source>
</evidence>
<dbReference type="Gene3D" id="3.40.50.150">
    <property type="entry name" value="Vaccinia Virus protein VP39"/>
    <property type="match status" value="1"/>
</dbReference>
<keyword evidence="7" id="KW-0808">Transferase</keyword>